<keyword evidence="2" id="KW-1185">Reference proteome</keyword>
<dbReference type="Pfam" id="PF10604">
    <property type="entry name" value="Polyketide_cyc2"/>
    <property type="match status" value="1"/>
</dbReference>
<dbReference type="InterPro" id="IPR019587">
    <property type="entry name" value="Polyketide_cyclase/dehydratase"/>
</dbReference>
<dbReference type="InterPro" id="IPR023393">
    <property type="entry name" value="START-like_dom_sf"/>
</dbReference>
<sequence length="146" mass="15894">MTTGEVTASVVVHAPPERVWAMLVAWERQGEWMFATSVDGTADEVGGRLAARTGVGPLGFTDHMIVTAWEPPTRCDVLHVGRLLRGDGGFRLEPVAGDRTRLVWWERIAVPFGPLGKVAWAVGGPVFSVFVRRSLRTFARLVEAGA</sequence>
<evidence type="ECO:0000313" key="2">
    <source>
        <dbReference type="Proteomes" id="UP001595699"/>
    </source>
</evidence>
<name>A0ABV7YEW6_9ACTN</name>
<accession>A0ABV7YEW6</accession>
<dbReference type="Proteomes" id="UP001595699">
    <property type="component" value="Unassembled WGS sequence"/>
</dbReference>
<dbReference type="EMBL" id="JBHRZH010000018">
    <property type="protein sequence ID" value="MFC3763383.1"/>
    <property type="molecule type" value="Genomic_DNA"/>
</dbReference>
<protein>
    <submittedName>
        <fullName evidence="1">SRPBCC family protein</fullName>
    </submittedName>
</protein>
<comment type="caution">
    <text evidence="1">The sequence shown here is derived from an EMBL/GenBank/DDBJ whole genome shotgun (WGS) entry which is preliminary data.</text>
</comment>
<dbReference type="Gene3D" id="3.30.530.20">
    <property type="match status" value="1"/>
</dbReference>
<organism evidence="1 2">
    <name type="scientific">Tenggerimyces flavus</name>
    <dbReference type="NCBI Taxonomy" id="1708749"/>
    <lineage>
        <taxon>Bacteria</taxon>
        <taxon>Bacillati</taxon>
        <taxon>Actinomycetota</taxon>
        <taxon>Actinomycetes</taxon>
        <taxon>Propionibacteriales</taxon>
        <taxon>Nocardioidaceae</taxon>
        <taxon>Tenggerimyces</taxon>
    </lineage>
</organism>
<dbReference type="SUPFAM" id="SSF55961">
    <property type="entry name" value="Bet v1-like"/>
    <property type="match status" value="1"/>
</dbReference>
<reference evidence="2" key="1">
    <citation type="journal article" date="2019" name="Int. J. Syst. Evol. Microbiol.">
        <title>The Global Catalogue of Microorganisms (GCM) 10K type strain sequencing project: providing services to taxonomists for standard genome sequencing and annotation.</title>
        <authorList>
            <consortium name="The Broad Institute Genomics Platform"/>
            <consortium name="The Broad Institute Genome Sequencing Center for Infectious Disease"/>
            <person name="Wu L."/>
            <person name="Ma J."/>
        </authorList>
    </citation>
    <scope>NUCLEOTIDE SEQUENCE [LARGE SCALE GENOMIC DNA]</scope>
    <source>
        <strain evidence="2">CGMCC 4.7241</strain>
    </source>
</reference>
<gene>
    <name evidence="1" type="ORF">ACFOUW_21270</name>
</gene>
<dbReference type="RefSeq" id="WP_205117744.1">
    <property type="nucleotide sequence ID" value="NZ_JAFBCM010000001.1"/>
</dbReference>
<proteinExistence type="predicted"/>
<evidence type="ECO:0000313" key="1">
    <source>
        <dbReference type="EMBL" id="MFC3763383.1"/>
    </source>
</evidence>